<dbReference type="Proteomes" id="UP000054408">
    <property type="component" value="Unassembled WGS sequence"/>
</dbReference>
<dbReference type="EMBL" id="GL349433">
    <property type="protein sequence ID" value="KNC46131.1"/>
    <property type="molecule type" value="Genomic_DNA"/>
</dbReference>
<proteinExistence type="predicted"/>
<reference evidence="2 3" key="1">
    <citation type="submission" date="2010-05" db="EMBL/GenBank/DDBJ databases">
        <title>The Genome Sequence of Thecamonas trahens ATCC 50062.</title>
        <authorList>
            <consortium name="The Broad Institute Genome Sequencing Platform"/>
            <person name="Russ C."/>
            <person name="Cuomo C."/>
            <person name="Shea T."/>
            <person name="Young S.K."/>
            <person name="Zeng Q."/>
            <person name="Koehrsen M."/>
            <person name="Haas B."/>
            <person name="Borodovsky M."/>
            <person name="Guigo R."/>
            <person name="Alvarado L."/>
            <person name="Berlin A."/>
            <person name="Bochicchio J."/>
            <person name="Borenstein D."/>
            <person name="Chapman S."/>
            <person name="Chen Z."/>
            <person name="Freedman E."/>
            <person name="Gellesch M."/>
            <person name="Goldberg J."/>
            <person name="Griggs A."/>
            <person name="Gujja S."/>
            <person name="Heilman E."/>
            <person name="Heiman D."/>
            <person name="Hepburn T."/>
            <person name="Howarth C."/>
            <person name="Jen D."/>
            <person name="Larson L."/>
            <person name="Mehta T."/>
            <person name="Park D."/>
            <person name="Pearson M."/>
            <person name="Roberts A."/>
            <person name="Saif S."/>
            <person name="Shenoy N."/>
            <person name="Sisk P."/>
            <person name="Stolte C."/>
            <person name="Sykes S."/>
            <person name="Thomson T."/>
            <person name="Walk T."/>
            <person name="White J."/>
            <person name="Yandava C."/>
            <person name="Burger G."/>
            <person name="Gray M.W."/>
            <person name="Holland P.W.H."/>
            <person name="King N."/>
            <person name="Lang F.B.F."/>
            <person name="Roger A.J."/>
            <person name="Ruiz-Trillo I."/>
            <person name="Lander E."/>
            <person name="Nusbaum C."/>
        </authorList>
    </citation>
    <scope>NUCLEOTIDE SEQUENCE [LARGE SCALE GENOMIC DNA]</scope>
    <source>
        <strain evidence="2 3">ATCC 50062</strain>
    </source>
</reference>
<feature type="coiled-coil region" evidence="1">
    <location>
        <begin position="419"/>
        <end position="453"/>
    </location>
</feature>
<dbReference type="GeneID" id="25560065"/>
<keyword evidence="1" id="KW-0175">Coiled coil</keyword>
<gene>
    <name evidence="2" type="ORF">AMSG_00249</name>
</gene>
<keyword evidence="3" id="KW-1185">Reference proteome</keyword>
<evidence type="ECO:0000313" key="3">
    <source>
        <dbReference type="Proteomes" id="UP000054408"/>
    </source>
</evidence>
<organism evidence="2 3">
    <name type="scientific">Thecamonas trahens ATCC 50062</name>
    <dbReference type="NCBI Taxonomy" id="461836"/>
    <lineage>
        <taxon>Eukaryota</taxon>
        <taxon>Apusozoa</taxon>
        <taxon>Apusomonadida</taxon>
        <taxon>Apusomonadidae</taxon>
        <taxon>Thecamonas</taxon>
    </lineage>
</organism>
<name>A0A0L0D1Q3_THETB</name>
<evidence type="ECO:0000313" key="2">
    <source>
        <dbReference type="EMBL" id="KNC46131.1"/>
    </source>
</evidence>
<accession>A0A0L0D1Q3</accession>
<dbReference type="RefSeq" id="XP_013763108.1">
    <property type="nucleotide sequence ID" value="XM_013907654.1"/>
</dbReference>
<dbReference type="AlphaFoldDB" id="A0A0L0D1Q3"/>
<evidence type="ECO:0000256" key="1">
    <source>
        <dbReference type="SAM" id="Coils"/>
    </source>
</evidence>
<sequence>MNGLASQTAAAAAEAAEAADAATAALAATAASFGPPPPETMADLAIGGSIRTERRSSDSSTAAPAWLDEEIRVRAEAVLTAREPDHPIAVLVEALVAAWNEVDVGHPAKALARTALASTLAAEDKLGAAAAAATSSGDLVDNERLDDQLAVARQAYAGAVAFEVEREACDWSRELANQEAHVYAAVAEARRGLVDGLGPLMREVDGARAVRKSLRPVLRRMHSASSATQAQAEVASRSSQASRADSLANALLSARAAESRRTEALEAEAAIAQASIAALVAQLHQLQVDIHASQARSAVLEAAHAAVARELRAGSASQDGTGSVALSAVQAASLRIASENALVALRSATAVGVDDAAAEGLYLVALLLARSYLQVSMTIFAAEARVQMVGQEQEALRVRKQRANLAQDVATLERCSSSNAKLQRIIGELSSKILSLEREREHLFAQYIEARKRIEALGPCGQRLLVELDTEWADILDKLRALEAEQHAQIELDDVLNATALSGTSPAVSPRGR</sequence>
<protein>
    <submittedName>
        <fullName evidence="2">Uncharacterized protein</fullName>
    </submittedName>
</protein>